<keyword evidence="7" id="KW-0206">Cytoskeleton</keyword>
<sequence>MSMKLQIANDQDRKEAQNRERRRQCELERRNRIFNARNRKIGVDLPFLERQIEEKRAEREEQERRDLAFAQQMIKDSNLAVVLEAREMEERRRIGLEIDEYRVRYQRPEDRREFDLNDPDALKKQLPPRAGDDMPVGLSSAQKFEGEDLNYEERRKLMAAQRNSWLQQQMRERRAAEDERRKAEDAYMMAIKARDARAGELDRLERECRLRLGHANLRYNEALAAEKKQLEDIIKEQEEADNTAEMYNHLTSDMLTENPDVAKSALGTNRAIGYMYKGMNQEQLKKFHEAQKEQMIAAKAKRDEEAKTEAEWQALSNSIQREVASLDLEDKRKRRELARQLMEENQLLALQQKEKEKYMREVVNNNAPTEEYYAQFNTTTR</sequence>
<proteinExistence type="inferred from homology"/>
<evidence type="ECO:0000256" key="11">
    <source>
        <dbReference type="SAM" id="MobiDB-lite"/>
    </source>
</evidence>
<feature type="compositionally biased region" description="Basic and acidic residues" evidence="11">
    <location>
        <begin position="112"/>
        <end position="123"/>
    </location>
</feature>
<evidence type="ECO:0000313" key="12">
    <source>
        <dbReference type="EMBL" id="KAG7304988.1"/>
    </source>
</evidence>
<keyword evidence="6" id="KW-0969">Cilium</keyword>
<dbReference type="PANTHER" id="PTHR14517">
    <property type="entry name" value="RIB43A-RELATED"/>
    <property type="match status" value="1"/>
</dbReference>
<feature type="coiled-coil region" evidence="10">
    <location>
        <begin position="334"/>
        <end position="361"/>
    </location>
</feature>
<accession>A0ABQ7QM33</accession>
<keyword evidence="13" id="KW-1185">Reference proteome</keyword>
<protein>
    <recommendedName>
        <fullName evidence="14">RIB43A-like with coiled-coils protein 2</fullName>
    </recommendedName>
</protein>
<dbReference type="PANTHER" id="PTHR14517:SF6">
    <property type="entry name" value="RE41410P"/>
    <property type="match status" value="1"/>
</dbReference>
<evidence type="ECO:0008006" key="14">
    <source>
        <dbReference type="Google" id="ProtNLM"/>
    </source>
</evidence>
<comment type="caution">
    <text evidence="12">The sequence shown here is derived from an EMBL/GenBank/DDBJ whole genome shotgun (WGS) entry which is preliminary data.</text>
</comment>
<dbReference type="Proteomes" id="UP000823941">
    <property type="component" value="Chromosome 14"/>
</dbReference>
<gene>
    <name evidence="12" type="ORF">JYU34_010423</name>
</gene>
<keyword evidence="5 10" id="KW-0175">Coiled coil</keyword>
<evidence type="ECO:0000256" key="4">
    <source>
        <dbReference type="ARBA" id="ARBA00022846"/>
    </source>
</evidence>
<dbReference type="EMBL" id="JAHIBW010000014">
    <property type="protein sequence ID" value="KAG7304988.1"/>
    <property type="molecule type" value="Genomic_DNA"/>
</dbReference>
<feature type="region of interest" description="Disordered" evidence="11">
    <location>
        <begin position="1"/>
        <end position="22"/>
    </location>
</feature>
<keyword evidence="4" id="KW-0282">Flagellum</keyword>
<evidence type="ECO:0000256" key="5">
    <source>
        <dbReference type="ARBA" id="ARBA00023054"/>
    </source>
</evidence>
<reference evidence="12 13" key="1">
    <citation type="submission" date="2021-06" db="EMBL/GenBank/DDBJ databases">
        <title>A haploid diamondback moth (Plutella xylostella L.) genome assembly resolves 31 chromosomes and identifies a diamide resistance mutation.</title>
        <authorList>
            <person name="Ward C.M."/>
            <person name="Perry K.D."/>
            <person name="Baker G."/>
            <person name="Powis K."/>
            <person name="Heckel D.G."/>
            <person name="Baxter S.W."/>
        </authorList>
    </citation>
    <scope>NUCLEOTIDE SEQUENCE [LARGE SCALE GENOMIC DNA]</scope>
    <source>
        <strain evidence="12 13">LV</strain>
        <tissue evidence="12">Single pupa</tissue>
    </source>
</reference>
<comment type="subcellular location">
    <subcellularLocation>
        <location evidence="1">Cytoplasm</location>
        <location evidence="1">Cytoskeleton</location>
        <location evidence="1">Flagellum axoneme</location>
    </subcellularLocation>
</comment>
<dbReference type="InterPro" id="IPR008805">
    <property type="entry name" value="RIB43A"/>
</dbReference>
<evidence type="ECO:0000256" key="7">
    <source>
        <dbReference type="ARBA" id="ARBA00023212"/>
    </source>
</evidence>
<evidence type="ECO:0000256" key="10">
    <source>
        <dbReference type="SAM" id="Coils"/>
    </source>
</evidence>
<evidence type="ECO:0000256" key="2">
    <source>
        <dbReference type="ARBA" id="ARBA00006875"/>
    </source>
</evidence>
<evidence type="ECO:0000256" key="6">
    <source>
        <dbReference type="ARBA" id="ARBA00023069"/>
    </source>
</evidence>
<feature type="region of interest" description="Disordered" evidence="11">
    <location>
        <begin position="112"/>
        <end position="136"/>
    </location>
</feature>
<dbReference type="Pfam" id="PF05914">
    <property type="entry name" value="RIB43A"/>
    <property type="match status" value="1"/>
</dbReference>
<evidence type="ECO:0000256" key="8">
    <source>
        <dbReference type="ARBA" id="ARBA00023273"/>
    </source>
</evidence>
<comment type="subunit">
    <text evidence="9">Microtubule inner protein component of sperm flagellar doublet microtubules.</text>
</comment>
<comment type="similarity">
    <text evidence="2">Belongs to the RIB43A family.</text>
</comment>
<keyword evidence="3" id="KW-0963">Cytoplasm</keyword>
<feature type="compositionally biased region" description="Basic and acidic residues" evidence="11">
    <location>
        <begin position="10"/>
        <end position="22"/>
    </location>
</feature>
<feature type="coiled-coil region" evidence="10">
    <location>
        <begin position="216"/>
        <end position="243"/>
    </location>
</feature>
<evidence type="ECO:0000256" key="9">
    <source>
        <dbReference type="ARBA" id="ARBA00046435"/>
    </source>
</evidence>
<evidence type="ECO:0000256" key="3">
    <source>
        <dbReference type="ARBA" id="ARBA00022490"/>
    </source>
</evidence>
<name>A0ABQ7QM33_PLUXY</name>
<evidence type="ECO:0000313" key="13">
    <source>
        <dbReference type="Proteomes" id="UP000823941"/>
    </source>
</evidence>
<keyword evidence="8" id="KW-0966">Cell projection</keyword>
<evidence type="ECO:0000256" key="1">
    <source>
        <dbReference type="ARBA" id="ARBA00004611"/>
    </source>
</evidence>
<organism evidence="12 13">
    <name type="scientific">Plutella xylostella</name>
    <name type="common">Diamondback moth</name>
    <name type="synonym">Plutella maculipennis</name>
    <dbReference type="NCBI Taxonomy" id="51655"/>
    <lineage>
        <taxon>Eukaryota</taxon>
        <taxon>Metazoa</taxon>
        <taxon>Ecdysozoa</taxon>
        <taxon>Arthropoda</taxon>
        <taxon>Hexapoda</taxon>
        <taxon>Insecta</taxon>
        <taxon>Pterygota</taxon>
        <taxon>Neoptera</taxon>
        <taxon>Endopterygota</taxon>
        <taxon>Lepidoptera</taxon>
        <taxon>Glossata</taxon>
        <taxon>Ditrysia</taxon>
        <taxon>Yponomeutoidea</taxon>
        <taxon>Plutellidae</taxon>
        <taxon>Plutella</taxon>
    </lineage>
</organism>